<keyword evidence="11" id="KW-0472">Membrane</keyword>
<proteinExistence type="predicted"/>
<dbReference type="Pfam" id="PF07730">
    <property type="entry name" value="HisKA_3"/>
    <property type="match status" value="1"/>
</dbReference>
<dbReference type="SUPFAM" id="SSF158472">
    <property type="entry name" value="HAMP domain-like"/>
    <property type="match status" value="1"/>
</dbReference>
<dbReference type="Gene3D" id="1.20.5.1930">
    <property type="match status" value="1"/>
</dbReference>
<dbReference type="Proteomes" id="UP000614410">
    <property type="component" value="Unassembled WGS sequence"/>
</dbReference>
<dbReference type="InterPro" id="IPR005467">
    <property type="entry name" value="His_kinase_dom"/>
</dbReference>
<dbReference type="SMART" id="SM00387">
    <property type="entry name" value="HATPase_c"/>
    <property type="match status" value="1"/>
</dbReference>
<keyword evidence="7" id="KW-0418">Kinase</keyword>
<evidence type="ECO:0000313" key="15">
    <source>
        <dbReference type="Proteomes" id="UP000614410"/>
    </source>
</evidence>
<accession>A0A934KPN0</accession>
<name>A0A934KPN0_9BACT</name>
<dbReference type="PANTHER" id="PTHR24421">
    <property type="entry name" value="NITRATE/NITRITE SENSOR PROTEIN NARX-RELATED"/>
    <property type="match status" value="1"/>
</dbReference>
<dbReference type="InterPro" id="IPR003594">
    <property type="entry name" value="HATPase_dom"/>
</dbReference>
<dbReference type="CDD" id="cd06225">
    <property type="entry name" value="HAMP"/>
    <property type="match status" value="1"/>
</dbReference>
<dbReference type="GO" id="GO:0046983">
    <property type="term" value="F:protein dimerization activity"/>
    <property type="evidence" value="ECO:0007669"/>
    <property type="project" value="InterPro"/>
</dbReference>
<dbReference type="EMBL" id="JAEKNN010000053">
    <property type="protein sequence ID" value="MBJ7609910.1"/>
    <property type="molecule type" value="Genomic_DNA"/>
</dbReference>
<dbReference type="InterPro" id="IPR003660">
    <property type="entry name" value="HAMP_dom"/>
</dbReference>
<dbReference type="SUPFAM" id="SSF55874">
    <property type="entry name" value="ATPase domain of HSP90 chaperone/DNA topoisomerase II/histidine kinase"/>
    <property type="match status" value="1"/>
</dbReference>
<sequence>MTRLLARRSHTRRLNRRILIAMLAVALLPVGALTALVGAELAAVNQSTVDEAHRTIVADAQQRESGAASDAATSIAAPLDSLGTDLGELADTLDPLLHTTSPTVQPAQRVAGGARLLGTGAGPTVTLVGSGSPLLKPDGTISDPMGPGRAQIATALDGLRKRHPTLTAVWLYGRANQELIESPVTDVASLTNFIQSDRIDPAHLVDRQLETALRTVGAGAPASAADPTHVSKTPLYPAWSDIDSASFSTGSSVTVWSGLTANPDFFVGAELSSAAIASLLPGSISTLPDAYPLLLSRSGRWLTATGTALTDFQLTTGFEGRPMAVPGLSAQQLTGASPRVVDRTIAGVPREFFTAPVNTVHWTLATVVPTRELAPATASLGDGIRTGVRRILLFQLLPLAVLIGMIAVAFAAVFSRRLVGPVRALTTSAEHLAQGRMDEPVPRQGDDEVGLLSDALERMRVEINTSREALLSAARELEQRVAERTEELRDRNEELVALNALAATLTRSLDPAELLSGAVEAVRAILPVTAAAGYTMADDLPHLVTHHPARLGEAGDDMAQGVAAALASGALSMRHSPAGRVVAIPVSAGGPALGAVAALVPASVQVPERLRILLGAVADQVGLGLRTAQFAAEGRELAVLEERTRLAREIHDTLAQQLTGIVLQLEAAEAMSTRDKRQQTRDLLIAAREQARLALQEARRSVWDLRPMPLEAAGLTAAVALEAQRFGERTRIAVTVRNEGVPRDLALGPQAEVAVFRIMQEALANAGRHSRAGLVDVDLHADGTRLVLTVRDNGLGFDTESEDSAGARGGSFGLVGMRERARLIGAELEVVSDPAGGGTTVLLRVPLEPQRRAVSA</sequence>
<comment type="caution">
    <text evidence="14">The sequence shown here is derived from an EMBL/GenBank/DDBJ whole genome shotgun (WGS) entry which is preliminary data.</text>
</comment>
<keyword evidence="4" id="KW-0597">Phosphoprotein</keyword>
<dbReference type="Gene3D" id="3.30.565.10">
    <property type="entry name" value="Histidine kinase-like ATPase, C-terminal domain"/>
    <property type="match status" value="1"/>
</dbReference>
<keyword evidence="9" id="KW-0902">Two-component regulatory system</keyword>
<gene>
    <name evidence="14" type="ORF">JF887_10855</name>
</gene>
<dbReference type="GO" id="GO:0016020">
    <property type="term" value="C:membrane"/>
    <property type="evidence" value="ECO:0007669"/>
    <property type="project" value="UniProtKB-SubCell"/>
</dbReference>
<evidence type="ECO:0000256" key="10">
    <source>
        <dbReference type="SAM" id="Coils"/>
    </source>
</evidence>
<comment type="catalytic activity">
    <reaction evidence="1">
        <text>ATP + protein L-histidine = ADP + protein N-phospho-L-histidine.</text>
        <dbReference type="EC" id="2.7.13.3"/>
    </reaction>
</comment>
<evidence type="ECO:0000259" key="12">
    <source>
        <dbReference type="PROSITE" id="PS50109"/>
    </source>
</evidence>
<keyword evidence="8" id="KW-0067">ATP-binding</keyword>
<feature type="domain" description="Histidine kinase" evidence="12">
    <location>
        <begin position="757"/>
        <end position="849"/>
    </location>
</feature>
<evidence type="ECO:0000256" key="3">
    <source>
        <dbReference type="ARBA" id="ARBA00012438"/>
    </source>
</evidence>
<dbReference type="Gene3D" id="3.30.450.40">
    <property type="match status" value="1"/>
</dbReference>
<dbReference type="Gene3D" id="6.10.340.10">
    <property type="match status" value="1"/>
</dbReference>
<dbReference type="AlphaFoldDB" id="A0A934KPN0"/>
<keyword evidence="11" id="KW-0812">Transmembrane</keyword>
<dbReference type="SUPFAM" id="SSF55781">
    <property type="entry name" value="GAF domain-like"/>
    <property type="match status" value="1"/>
</dbReference>
<dbReference type="CDD" id="cd16917">
    <property type="entry name" value="HATPase_UhpB-NarQ-NarX-like"/>
    <property type="match status" value="1"/>
</dbReference>
<dbReference type="SMART" id="SM00304">
    <property type="entry name" value="HAMP"/>
    <property type="match status" value="1"/>
</dbReference>
<dbReference type="PROSITE" id="PS50109">
    <property type="entry name" value="HIS_KIN"/>
    <property type="match status" value="1"/>
</dbReference>
<evidence type="ECO:0000256" key="8">
    <source>
        <dbReference type="ARBA" id="ARBA00022840"/>
    </source>
</evidence>
<keyword evidence="10" id="KW-0175">Coiled coil</keyword>
<dbReference type="InterPro" id="IPR011712">
    <property type="entry name" value="Sig_transdc_His_kin_sub3_dim/P"/>
</dbReference>
<dbReference type="PANTHER" id="PTHR24421:SF10">
    <property type="entry name" value="NITRATE_NITRITE SENSOR PROTEIN NARQ"/>
    <property type="match status" value="1"/>
</dbReference>
<feature type="domain" description="HAMP" evidence="13">
    <location>
        <begin position="416"/>
        <end position="468"/>
    </location>
</feature>
<evidence type="ECO:0000256" key="1">
    <source>
        <dbReference type="ARBA" id="ARBA00000085"/>
    </source>
</evidence>
<evidence type="ECO:0000256" key="7">
    <source>
        <dbReference type="ARBA" id="ARBA00022777"/>
    </source>
</evidence>
<comment type="subcellular location">
    <subcellularLocation>
        <location evidence="2">Membrane</location>
    </subcellularLocation>
</comment>
<dbReference type="InterPro" id="IPR050482">
    <property type="entry name" value="Sensor_HK_TwoCompSys"/>
</dbReference>
<evidence type="ECO:0000256" key="11">
    <source>
        <dbReference type="SAM" id="Phobius"/>
    </source>
</evidence>
<keyword evidence="6" id="KW-0547">Nucleotide-binding</keyword>
<keyword evidence="11" id="KW-1133">Transmembrane helix</keyword>
<evidence type="ECO:0000313" key="14">
    <source>
        <dbReference type="EMBL" id="MBJ7609910.1"/>
    </source>
</evidence>
<dbReference type="EC" id="2.7.13.3" evidence="3"/>
<dbReference type="Pfam" id="PF00672">
    <property type="entry name" value="HAMP"/>
    <property type="match status" value="1"/>
</dbReference>
<dbReference type="GO" id="GO:0000155">
    <property type="term" value="F:phosphorelay sensor kinase activity"/>
    <property type="evidence" value="ECO:0007669"/>
    <property type="project" value="InterPro"/>
</dbReference>
<evidence type="ECO:0000256" key="4">
    <source>
        <dbReference type="ARBA" id="ARBA00022553"/>
    </source>
</evidence>
<reference evidence="14 15" key="1">
    <citation type="submission" date="2020-10" db="EMBL/GenBank/DDBJ databases">
        <title>Ca. Dormibacterota MAGs.</title>
        <authorList>
            <person name="Montgomery K."/>
        </authorList>
    </citation>
    <scope>NUCLEOTIDE SEQUENCE [LARGE SCALE GENOMIC DNA]</scope>
    <source>
        <strain evidence="14">Mitchell_Peninsula_5</strain>
    </source>
</reference>
<organism evidence="14 15">
    <name type="scientific">Candidatus Amunia macphersoniae</name>
    <dbReference type="NCBI Taxonomy" id="3127014"/>
    <lineage>
        <taxon>Bacteria</taxon>
        <taxon>Bacillati</taxon>
        <taxon>Candidatus Dormiibacterota</taxon>
        <taxon>Candidatus Dormibacteria</taxon>
        <taxon>Candidatus Aeolococcales</taxon>
        <taxon>Candidatus Aeolococcaceae</taxon>
        <taxon>Candidatus Amunia</taxon>
    </lineage>
</organism>
<evidence type="ECO:0000259" key="13">
    <source>
        <dbReference type="PROSITE" id="PS50885"/>
    </source>
</evidence>
<protein>
    <recommendedName>
        <fullName evidence="3">histidine kinase</fullName>
        <ecNumber evidence="3">2.7.13.3</ecNumber>
    </recommendedName>
</protein>
<dbReference type="Pfam" id="PF02518">
    <property type="entry name" value="HATPase_c"/>
    <property type="match status" value="1"/>
</dbReference>
<evidence type="ECO:0000256" key="2">
    <source>
        <dbReference type="ARBA" id="ARBA00004370"/>
    </source>
</evidence>
<dbReference type="GO" id="GO:0005524">
    <property type="term" value="F:ATP binding"/>
    <property type="evidence" value="ECO:0007669"/>
    <property type="project" value="UniProtKB-KW"/>
</dbReference>
<dbReference type="InterPro" id="IPR036890">
    <property type="entry name" value="HATPase_C_sf"/>
</dbReference>
<feature type="transmembrane region" description="Helical" evidence="11">
    <location>
        <begin position="392"/>
        <end position="414"/>
    </location>
</feature>
<feature type="coiled-coil region" evidence="10">
    <location>
        <begin position="467"/>
        <end position="494"/>
    </location>
</feature>
<dbReference type="InterPro" id="IPR029016">
    <property type="entry name" value="GAF-like_dom_sf"/>
</dbReference>
<dbReference type="PROSITE" id="PS50885">
    <property type="entry name" value="HAMP"/>
    <property type="match status" value="1"/>
</dbReference>
<keyword evidence="5" id="KW-0808">Transferase</keyword>
<evidence type="ECO:0000256" key="5">
    <source>
        <dbReference type="ARBA" id="ARBA00022679"/>
    </source>
</evidence>
<evidence type="ECO:0000256" key="6">
    <source>
        <dbReference type="ARBA" id="ARBA00022741"/>
    </source>
</evidence>
<evidence type="ECO:0000256" key="9">
    <source>
        <dbReference type="ARBA" id="ARBA00023012"/>
    </source>
</evidence>